<keyword evidence="1" id="KW-0689">Ribosomal protein</keyword>
<keyword evidence="5" id="KW-1185">Reference proteome</keyword>
<dbReference type="InterPro" id="IPR006846">
    <property type="entry name" value="Ribosomal_eS30"/>
</dbReference>
<feature type="compositionally biased region" description="Basic residues" evidence="3">
    <location>
        <begin position="25"/>
        <end position="35"/>
    </location>
</feature>
<dbReference type="GO" id="GO:0003735">
    <property type="term" value="F:structural constituent of ribosome"/>
    <property type="evidence" value="ECO:0007669"/>
    <property type="project" value="InterPro"/>
</dbReference>
<dbReference type="Proteomes" id="UP000326396">
    <property type="component" value="Linkage Group LG7"/>
</dbReference>
<name>A0A5N6M695_9ASTR</name>
<evidence type="ECO:0000256" key="1">
    <source>
        <dbReference type="ARBA" id="ARBA00022980"/>
    </source>
</evidence>
<comment type="caution">
    <text evidence="4">The sequence shown here is derived from an EMBL/GenBank/DDBJ whole genome shotgun (WGS) entry which is preliminary data.</text>
</comment>
<feature type="region of interest" description="Disordered" evidence="3">
    <location>
        <begin position="1"/>
        <end position="35"/>
    </location>
</feature>
<dbReference type="Pfam" id="PF04758">
    <property type="entry name" value="Ribosomal_S30"/>
    <property type="match status" value="1"/>
</dbReference>
<proteinExistence type="predicted"/>
<dbReference type="EMBL" id="SZYD01000017">
    <property type="protein sequence ID" value="KAD3068463.1"/>
    <property type="molecule type" value="Genomic_DNA"/>
</dbReference>
<evidence type="ECO:0000256" key="2">
    <source>
        <dbReference type="ARBA" id="ARBA00023274"/>
    </source>
</evidence>
<dbReference type="PANTHER" id="PTHR12650:SF33">
    <property type="entry name" value="SMALL RIBOSOMAL SUBUNIT PROTEIN ES30Z_ES30Y_ES30X"/>
    <property type="match status" value="1"/>
</dbReference>
<dbReference type="GO" id="GO:0022627">
    <property type="term" value="C:cytosolic small ribosomal subunit"/>
    <property type="evidence" value="ECO:0007669"/>
    <property type="project" value="TreeGrafter"/>
</dbReference>
<reference evidence="4 5" key="1">
    <citation type="submission" date="2019-05" db="EMBL/GenBank/DDBJ databases">
        <title>Mikania micrantha, genome provides insights into the molecular mechanism of rapid growth.</title>
        <authorList>
            <person name="Liu B."/>
        </authorList>
    </citation>
    <scope>NUCLEOTIDE SEQUENCE [LARGE SCALE GENOMIC DNA]</scope>
    <source>
        <strain evidence="4">NLD-2019</strain>
        <tissue evidence="4">Leaf</tissue>
    </source>
</reference>
<dbReference type="OrthoDB" id="1899178at2759"/>
<dbReference type="AlphaFoldDB" id="A0A5N6M695"/>
<sequence>MGKVHGSLARAGKVRGQTPKVAKQDKKKQPRGRAHKRIQYNRRFVTAALVMLELGTKSRVILPYKSQVVRLQAIPFVSCSATKEFVRQVVRLQAIPSIFISNRDKDFKSSFLVTIADEYGWNGLQMNDLTNKFLGC</sequence>
<evidence type="ECO:0000256" key="3">
    <source>
        <dbReference type="SAM" id="MobiDB-lite"/>
    </source>
</evidence>
<evidence type="ECO:0000313" key="5">
    <source>
        <dbReference type="Proteomes" id="UP000326396"/>
    </source>
</evidence>
<protein>
    <submittedName>
        <fullName evidence="4">Uncharacterized protein</fullName>
    </submittedName>
</protein>
<keyword evidence="2" id="KW-0687">Ribonucleoprotein</keyword>
<dbReference type="GO" id="GO:0006412">
    <property type="term" value="P:translation"/>
    <property type="evidence" value="ECO:0007669"/>
    <property type="project" value="InterPro"/>
</dbReference>
<accession>A0A5N6M695</accession>
<evidence type="ECO:0000313" key="4">
    <source>
        <dbReference type="EMBL" id="KAD3068463.1"/>
    </source>
</evidence>
<gene>
    <name evidence="4" type="ORF">E3N88_36343</name>
</gene>
<organism evidence="4 5">
    <name type="scientific">Mikania micrantha</name>
    <name type="common">bitter vine</name>
    <dbReference type="NCBI Taxonomy" id="192012"/>
    <lineage>
        <taxon>Eukaryota</taxon>
        <taxon>Viridiplantae</taxon>
        <taxon>Streptophyta</taxon>
        <taxon>Embryophyta</taxon>
        <taxon>Tracheophyta</taxon>
        <taxon>Spermatophyta</taxon>
        <taxon>Magnoliopsida</taxon>
        <taxon>eudicotyledons</taxon>
        <taxon>Gunneridae</taxon>
        <taxon>Pentapetalae</taxon>
        <taxon>asterids</taxon>
        <taxon>campanulids</taxon>
        <taxon>Asterales</taxon>
        <taxon>Asteraceae</taxon>
        <taxon>Asteroideae</taxon>
        <taxon>Heliantheae alliance</taxon>
        <taxon>Eupatorieae</taxon>
        <taxon>Mikania</taxon>
    </lineage>
</organism>
<dbReference type="PANTHER" id="PTHR12650">
    <property type="entry name" value="40S RIBOSOMAL PROTEIN S30/UBIQUITIN-LIKE PROTEIN FUBI"/>
    <property type="match status" value="1"/>
</dbReference>